<gene>
    <name evidence="3" type="ORF">B0T10DRAFT_480803</name>
</gene>
<dbReference type="Proteomes" id="UP000777438">
    <property type="component" value="Unassembled WGS sequence"/>
</dbReference>
<protein>
    <submittedName>
        <fullName evidence="3">Kinase-like domain-containing protein</fullName>
    </submittedName>
</protein>
<dbReference type="PROSITE" id="PS50011">
    <property type="entry name" value="PROTEIN_KINASE_DOM"/>
    <property type="match status" value="1"/>
</dbReference>
<dbReference type="Pfam" id="PF00069">
    <property type="entry name" value="Pkinase"/>
    <property type="match status" value="1"/>
</dbReference>
<dbReference type="PANTHER" id="PTHR24359:SF1">
    <property type="entry name" value="INHIBITOR OF NUCLEAR FACTOR KAPPA-B KINASE EPSILON SUBUNIT HOMOLOG 1-RELATED"/>
    <property type="match status" value="1"/>
</dbReference>
<feature type="region of interest" description="Disordered" evidence="1">
    <location>
        <begin position="620"/>
        <end position="654"/>
    </location>
</feature>
<dbReference type="SUPFAM" id="SSF56112">
    <property type="entry name" value="Protein kinase-like (PK-like)"/>
    <property type="match status" value="1"/>
</dbReference>
<feature type="region of interest" description="Disordered" evidence="1">
    <location>
        <begin position="481"/>
        <end position="578"/>
    </location>
</feature>
<feature type="compositionally biased region" description="Polar residues" evidence="1">
    <location>
        <begin position="513"/>
        <end position="529"/>
    </location>
</feature>
<dbReference type="OrthoDB" id="9992527at2759"/>
<evidence type="ECO:0000313" key="3">
    <source>
        <dbReference type="EMBL" id="KAH6894586.1"/>
    </source>
</evidence>
<dbReference type="SMART" id="SM00220">
    <property type="entry name" value="S_TKc"/>
    <property type="match status" value="1"/>
</dbReference>
<evidence type="ECO:0000313" key="4">
    <source>
        <dbReference type="Proteomes" id="UP000777438"/>
    </source>
</evidence>
<organism evidence="3 4">
    <name type="scientific">Thelonectria olida</name>
    <dbReference type="NCBI Taxonomy" id="1576542"/>
    <lineage>
        <taxon>Eukaryota</taxon>
        <taxon>Fungi</taxon>
        <taxon>Dikarya</taxon>
        <taxon>Ascomycota</taxon>
        <taxon>Pezizomycotina</taxon>
        <taxon>Sordariomycetes</taxon>
        <taxon>Hypocreomycetidae</taxon>
        <taxon>Hypocreales</taxon>
        <taxon>Nectriaceae</taxon>
        <taxon>Thelonectria</taxon>
    </lineage>
</organism>
<feature type="compositionally biased region" description="Polar residues" evidence="1">
    <location>
        <begin position="630"/>
        <end position="652"/>
    </location>
</feature>
<evidence type="ECO:0000259" key="2">
    <source>
        <dbReference type="PROSITE" id="PS50011"/>
    </source>
</evidence>
<dbReference type="PANTHER" id="PTHR24359">
    <property type="entry name" value="SERINE/THREONINE-PROTEIN KINASE SBK1"/>
    <property type="match status" value="1"/>
</dbReference>
<keyword evidence="3" id="KW-0418">Kinase</keyword>
<keyword evidence="4" id="KW-1185">Reference proteome</keyword>
<proteinExistence type="predicted"/>
<dbReference type="GO" id="GO:0005524">
    <property type="term" value="F:ATP binding"/>
    <property type="evidence" value="ECO:0007669"/>
    <property type="project" value="InterPro"/>
</dbReference>
<dbReference type="GO" id="GO:0004674">
    <property type="term" value="F:protein serine/threonine kinase activity"/>
    <property type="evidence" value="ECO:0007669"/>
    <property type="project" value="TreeGrafter"/>
</dbReference>
<dbReference type="InterPro" id="IPR011009">
    <property type="entry name" value="Kinase-like_dom_sf"/>
</dbReference>
<sequence>MSNPGANDFSEYLKKKFKTGRNGCDEKAEYVPRLVLKEYWQANRLKHLLSECDLRENSGQILKHFLCVFSILVYIGNPKAIERFRSYQFDDHNLPLTSRPNDWPKTPDNDELFEKFYKHQWMFCPLEFCHGYMHKRHLEPQMILPVTYKQRLSDKSADGDVAVVYKVGIDGECNKTIPTDVVFKVYQTEQARDLFTTEADAYSIFADEHGEHVAQCFGSFEQNGKRTIILEWAPGGTLLDFFSRTRLPNDRQDLEKLWTALSQLLQGLYFINGMSPKDKPPTWVLSTTHHDIKPDNILVFQHSSNPYEIKFKLADFGTSHIRKELAADAQHVRAATKNGNRMYTAPECSCMYPVQKHVPNQVHSTVDVWALGAVFSETLIWTIWGEDGREKYCCRRQLETSRYEALKGSGYDACFHNGQHRLDAVDAIHVEALANTRKSDTLSEAISDLVLDHMLQTSQKGRLDPMTTFYKFEDKLARLNRLPTDLPSPSSLGSSPRAEIPGSPISSPHHRVISSTSTLSRTSANQQPSFLGGQFTDDPDDFVASPQTLSEALRPDDVPGRRQTFPAPRRPSDFNQAIQPRRDFGEPIIASTVSGPGAATSQQVNAVSIPPDSAIAPVPDLSPAIYGPHRNTSPNQTEIRHTSSSNGSSTDQKVGFKDIHPILTRKNHRTFNIKRMVESRSSRTNLDASSEAMHLPGIQEALSKLQALGPREQLILIDDFASMKRHKHDVQVAARVISYYVKRVDPDKMELYFTSEVKPHQCQTSSALETAINNHEFKTGCCSMRMNLSQILRNIVARPAFRTKAFSIYVFTDAEWEPGPARVDQVIAGAARKLQDEELPSEHIMIQFIRFGDSPVGRERLRHLDDDIVEQFKLGDYDIVDTKSYDDSVPDILIGSISKWIDEKGSSQ</sequence>
<reference evidence="3 4" key="1">
    <citation type="journal article" date="2021" name="Nat. Commun.">
        <title>Genetic determinants of endophytism in the Arabidopsis root mycobiome.</title>
        <authorList>
            <person name="Mesny F."/>
            <person name="Miyauchi S."/>
            <person name="Thiergart T."/>
            <person name="Pickel B."/>
            <person name="Atanasova L."/>
            <person name="Karlsson M."/>
            <person name="Huettel B."/>
            <person name="Barry K.W."/>
            <person name="Haridas S."/>
            <person name="Chen C."/>
            <person name="Bauer D."/>
            <person name="Andreopoulos W."/>
            <person name="Pangilinan J."/>
            <person name="LaButti K."/>
            <person name="Riley R."/>
            <person name="Lipzen A."/>
            <person name="Clum A."/>
            <person name="Drula E."/>
            <person name="Henrissat B."/>
            <person name="Kohler A."/>
            <person name="Grigoriev I.V."/>
            <person name="Martin F.M."/>
            <person name="Hacquard S."/>
        </authorList>
    </citation>
    <scope>NUCLEOTIDE SEQUENCE [LARGE SCALE GENOMIC DNA]</scope>
    <source>
        <strain evidence="3 4">MPI-CAGE-CH-0241</strain>
    </source>
</reference>
<dbReference type="Gene3D" id="1.10.510.10">
    <property type="entry name" value="Transferase(Phosphotransferase) domain 1"/>
    <property type="match status" value="1"/>
</dbReference>
<comment type="caution">
    <text evidence="3">The sequence shown here is derived from an EMBL/GenBank/DDBJ whole genome shotgun (WGS) entry which is preliminary data.</text>
</comment>
<dbReference type="AlphaFoldDB" id="A0A9P9AQA4"/>
<feature type="domain" description="Protein kinase" evidence="2">
    <location>
        <begin position="150"/>
        <end position="473"/>
    </location>
</feature>
<evidence type="ECO:0000256" key="1">
    <source>
        <dbReference type="SAM" id="MobiDB-lite"/>
    </source>
</evidence>
<keyword evidence="3" id="KW-0808">Transferase</keyword>
<accession>A0A9P9AQA4</accession>
<dbReference type="InterPro" id="IPR000719">
    <property type="entry name" value="Prot_kinase_dom"/>
</dbReference>
<feature type="compositionally biased region" description="Low complexity" evidence="1">
    <location>
        <begin position="482"/>
        <end position="496"/>
    </location>
</feature>
<name>A0A9P9AQA4_9HYPO</name>
<dbReference type="EMBL" id="JAGPYM010000005">
    <property type="protein sequence ID" value="KAH6894586.1"/>
    <property type="molecule type" value="Genomic_DNA"/>
</dbReference>